<dbReference type="InterPro" id="IPR000914">
    <property type="entry name" value="SBP_5_dom"/>
</dbReference>
<dbReference type="PANTHER" id="PTHR30290">
    <property type="entry name" value="PERIPLASMIC BINDING COMPONENT OF ABC TRANSPORTER"/>
    <property type="match status" value="1"/>
</dbReference>
<feature type="domain" description="Solute-binding protein family 5" evidence="5">
    <location>
        <begin position="72"/>
        <end position="422"/>
    </location>
</feature>
<dbReference type="InterPro" id="IPR023765">
    <property type="entry name" value="SBP_5_CS"/>
</dbReference>
<dbReference type="STRING" id="35814.BBB42_15860"/>
<dbReference type="GO" id="GO:1904680">
    <property type="term" value="F:peptide transmembrane transporter activity"/>
    <property type="evidence" value="ECO:0007669"/>
    <property type="project" value="TreeGrafter"/>
</dbReference>
<evidence type="ECO:0000313" key="7">
    <source>
        <dbReference type="Proteomes" id="UP000026682"/>
    </source>
</evidence>
<evidence type="ECO:0000256" key="4">
    <source>
        <dbReference type="SAM" id="SignalP"/>
    </source>
</evidence>
<dbReference type="PATRIC" id="fig|1331206.3.peg.1725"/>
<evidence type="ECO:0000256" key="1">
    <source>
        <dbReference type="ARBA" id="ARBA00005695"/>
    </source>
</evidence>
<comment type="similarity">
    <text evidence="1">Belongs to the bacterial solute-binding protein 5 family.</text>
</comment>
<dbReference type="Proteomes" id="UP000026682">
    <property type="component" value="Unassembled WGS sequence"/>
</dbReference>
<comment type="caution">
    <text evidence="6">The sequence shown here is derived from an EMBL/GenBank/DDBJ whole genome shotgun (WGS) entry which is preliminary data.</text>
</comment>
<accession>A0A158M4L4</accession>
<protein>
    <submittedName>
        <fullName evidence="6">ABC transporter, substrate-binding protein, family 5</fullName>
    </submittedName>
</protein>
<name>A0A158M4L4_9BORD</name>
<keyword evidence="2" id="KW-0813">Transport</keyword>
<gene>
    <name evidence="6" type="ORF">L497_2580</name>
</gene>
<feature type="chain" id="PRO_5007628547" evidence="4">
    <location>
        <begin position="21"/>
        <end position="514"/>
    </location>
</feature>
<evidence type="ECO:0000256" key="2">
    <source>
        <dbReference type="ARBA" id="ARBA00022448"/>
    </source>
</evidence>
<dbReference type="GO" id="GO:0015833">
    <property type="term" value="P:peptide transport"/>
    <property type="evidence" value="ECO:0007669"/>
    <property type="project" value="TreeGrafter"/>
</dbReference>
<dbReference type="AlphaFoldDB" id="A0A158M4L4"/>
<dbReference type="EMBL" id="JFZZ01000065">
    <property type="protein sequence ID" value="KAK91046.1"/>
    <property type="molecule type" value="Genomic_DNA"/>
</dbReference>
<dbReference type="GO" id="GO:0043190">
    <property type="term" value="C:ATP-binding cassette (ABC) transporter complex"/>
    <property type="evidence" value="ECO:0007669"/>
    <property type="project" value="InterPro"/>
</dbReference>
<evidence type="ECO:0000313" key="6">
    <source>
        <dbReference type="EMBL" id="KAK91046.1"/>
    </source>
</evidence>
<dbReference type="PANTHER" id="PTHR30290:SF9">
    <property type="entry name" value="OLIGOPEPTIDE-BINDING PROTEIN APPA"/>
    <property type="match status" value="1"/>
</dbReference>
<dbReference type="Gene3D" id="3.40.190.10">
    <property type="entry name" value="Periplasmic binding protein-like II"/>
    <property type="match status" value="1"/>
</dbReference>
<dbReference type="SUPFAM" id="SSF53850">
    <property type="entry name" value="Periplasmic binding protein-like II"/>
    <property type="match status" value="1"/>
</dbReference>
<feature type="signal peptide" evidence="4">
    <location>
        <begin position="1"/>
        <end position="20"/>
    </location>
</feature>
<sequence>MRCGLVVALAACGLSSSAWAEDRQMLRLSSGAADNATLDPHRATSTADKGVAAEMFNALVRFPPGSADPKALEPDLAERWESSPDSKTWTFHLRKGVKFHGGYGELKADDVVYSIQRAADPNRSSFAAAFGLIDKVEALDDHTVRFTLKYPDAAFMGRVSNYHGGNIVSKKAAEKLGDKFGAAPVGTGPFAFGEHVTQQYVKLVANDEYFRGKPKLAGIMYRMIPSDSARELAFTSNEIDVMQGKREQRWVERSGKRGMQVDIFEPAEFRTLHVNRNIKPLDNLKVREAIAAAINVDEIVRYAGKDVADKGCSVVPNGYLGQDYGVGAYAYDVERAKKLLAEAGFPNGIQIKSVVSNISAQQPIMEIVQAQLGKAGIKLDMEVVDHATYQAKSRQDLSGLVFYGAARFPNADTYLTEFYDSAAAIGAPGAMSNFSHCAVVDEPIRQARVEPDAQKQLALWKDAQAKIRADVCAVPLFGLKQVWVHSDRVKYGYKLDGALNLQPPVTEVTTVTAP</sequence>
<dbReference type="InterPro" id="IPR039424">
    <property type="entry name" value="SBP_5"/>
</dbReference>
<reference evidence="6 7" key="1">
    <citation type="submission" date="2014-03" db="EMBL/GenBank/DDBJ databases">
        <title>Genome sequence of Bordetella holmseii.</title>
        <authorList>
            <person name="Harvill E."/>
            <person name="Goodfield L.L."/>
            <person name="Ivanov Y."/>
            <person name="Meyer J.A."/>
            <person name="Newth C."/>
            <person name="Cassiday P."/>
            <person name="Tondella M.L."/>
            <person name="Liao P."/>
            <person name="Zimmerman J."/>
            <person name="Meert K."/>
            <person name="Wessel D."/>
            <person name="Berger J."/>
            <person name="Dean J.M."/>
            <person name="Holubkov R."/>
            <person name="Burr J."/>
            <person name="Liu T."/>
            <person name="Brinkac L.M."/>
            <person name="Sanka R."/>
            <person name="Kim M."/>
            <person name="Losada L."/>
        </authorList>
    </citation>
    <scope>NUCLEOTIDE SEQUENCE [LARGE SCALE GENOMIC DNA]</scope>
    <source>
        <strain evidence="6 7">CDC-H585-BH</strain>
    </source>
</reference>
<dbReference type="PROSITE" id="PS01040">
    <property type="entry name" value="SBP_BACTERIAL_5"/>
    <property type="match status" value="1"/>
</dbReference>
<dbReference type="InterPro" id="IPR030678">
    <property type="entry name" value="Peptide/Ni-bd"/>
</dbReference>
<dbReference type="PIRSF" id="PIRSF002741">
    <property type="entry name" value="MppA"/>
    <property type="match status" value="1"/>
</dbReference>
<evidence type="ECO:0000256" key="3">
    <source>
        <dbReference type="ARBA" id="ARBA00022729"/>
    </source>
</evidence>
<dbReference type="Gene3D" id="3.90.76.10">
    <property type="entry name" value="Dipeptide-binding Protein, Domain 1"/>
    <property type="match status" value="1"/>
</dbReference>
<organism evidence="6 7">
    <name type="scientific">Bordetella holmesii CDC-H585-BH</name>
    <dbReference type="NCBI Taxonomy" id="1331206"/>
    <lineage>
        <taxon>Bacteria</taxon>
        <taxon>Pseudomonadati</taxon>
        <taxon>Pseudomonadota</taxon>
        <taxon>Betaproteobacteria</taxon>
        <taxon>Burkholderiales</taxon>
        <taxon>Alcaligenaceae</taxon>
        <taxon>Bordetella</taxon>
    </lineage>
</organism>
<dbReference type="CDD" id="cd08508">
    <property type="entry name" value="PBP2_NikA_DppA_OppA_like_1"/>
    <property type="match status" value="1"/>
</dbReference>
<keyword evidence="3 4" id="KW-0732">Signal</keyword>
<proteinExistence type="inferred from homology"/>
<dbReference type="Gene3D" id="3.10.105.10">
    <property type="entry name" value="Dipeptide-binding Protein, Domain 3"/>
    <property type="match status" value="1"/>
</dbReference>
<evidence type="ECO:0000259" key="5">
    <source>
        <dbReference type="Pfam" id="PF00496"/>
    </source>
</evidence>
<dbReference type="Pfam" id="PF00496">
    <property type="entry name" value="SBP_bac_5"/>
    <property type="match status" value="1"/>
</dbReference>
<dbReference type="GO" id="GO:0030288">
    <property type="term" value="C:outer membrane-bounded periplasmic space"/>
    <property type="evidence" value="ECO:0007669"/>
    <property type="project" value="UniProtKB-ARBA"/>
</dbReference>